<sequence>MLNDDEYDDLPKKCREKRRLMIKRQRLAVVAATSSVGGGSMLFSSSSGLNVMLESSQHGVRSTVQRVDPSLVLDCAEDEGGGQMIWAWGFGRLEIK</sequence>
<dbReference type="EMBL" id="CACTIH010009100">
    <property type="protein sequence ID" value="CAA3024013.1"/>
    <property type="molecule type" value="Genomic_DNA"/>
</dbReference>
<dbReference type="Gramene" id="OE9A051243T2">
    <property type="protein sequence ID" value="OE9A051243C2"/>
    <property type="gene ID" value="OE9A051243"/>
</dbReference>
<reference evidence="2 3" key="1">
    <citation type="submission" date="2019-12" db="EMBL/GenBank/DDBJ databases">
        <authorList>
            <person name="Alioto T."/>
            <person name="Alioto T."/>
            <person name="Gomez Garrido J."/>
        </authorList>
    </citation>
    <scope>NUCLEOTIDE SEQUENCE [LARGE SCALE GENOMIC DNA]</scope>
</reference>
<organism evidence="2 3">
    <name type="scientific">Olea europaea subsp. europaea</name>
    <dbReference type="NCBI Taxonomy" id="158383"/>
    <lineage>
        <taxon>Eukaryota</taxon>
        <taxon>Viridiplantae</taxon>
        <taxon>Streptophyta</taxon>
        <taxon>Embryophyta</taxon>
        <taxon>Tracheophyta</taxon>
        <taxon>Spermatophyta</taxon>
        <taxon>Magnoliopsida</taxon>
        <taxon>eudicotyledons</taxon>
        <taxon>Gunneridae</taxon>
        <taxon>Pentapetalae</taxon>
        <taxon>asterids</taxon>
        <taxon>lamiids</taxon>
        <taxon>Lamiales</taxon>
        <taxon>Oleaceae</taxon>
        <taxon>Oleeae</taxon>
        <taxon>Olea</taxon>
    </lineage>
</organism>
<evidence type="ECO:0000313" key="3">
    <source>
        <dbReference type="Proteomes" id="UP000594638"/>
    </source>
</evidence>
<keyword evidence="1" id="KW-1133">Transmembrane helix</keyword>
<keyword evidence="3" id="KW-1185">Reference proteome</keyword>
<comment type="caution">
    <text evidence="2">The sequence shown here is derived from an EMBL/GenBank/DDBJ whole genome shotgun (WGS) entry which is preliminary data.</text>
</comment>
<evidence type="ECO:0000313" key="2">
    <source>
        <dbReference type="EMBL" id="CAA3024013.1"/>
    </source>
</evidence>
<keyword evidence="1" id="KW-0812">Transmembrane</keyword>
<protein>
    <submittedName>
        <fullName evidence="2">Uncharacterized protein</fullName>
    </submittedName>
</protein>
<accession>A0A8S0UUC3</accession>
<keyword evidence="1" id="KW-0472">Membrane</keyword>
<name>A0A8S0UUC3_OLEEU</name>
<dbReference type="Proteomes" id="UP000594638">
    <property type="component" value="Unassembled WGS sequence"/>
</dbReference>
<evidence type="ECO:0000256" key="1">
    <source>
        <dbReference type="SAM" id="Phobius"/>
    </source>
</evidence>
<proteinExistence type="predicted"/>
<dbReference type="AlphaFoldDB" id="A0A8S0UUC3"/>
<gene>
    <name evidence="2" type="ORF">OLEA9_A051243</name>
</gene>
<feature type="transmembrane region" description="Helical" evidence="1">
    <location>
        <begin position="27"/>
        <end position="45"/>
    </location>
</feature>